<feature type="compositionally biased region" description="Polar residues" evidence="1">
    <location>
        <begin position="144"/>
        <end position="156"/>
    </location>
</feature>
<dbReference type="AlphaFoldDB" id="A0A813BWG4"/>
<comment type="caution">
    <text evidence="2">The sequence shown here is derived from an EMBL/GenBank/DDBJ whole genome shotgun (WGS) entry which is preliminary data.</text>
</comment>
<dbReference type="EMBL" id="CAJNJA010078994">
    <property type="protein sequence ID" value="CAE7923973.1"/>
    <property type="molecule type" value="Genomic_DNA"/>
</dbReference>
<feature type="compositionally biased region" description="Basic and acidic residues" evidence="1">
    <location>
        <begin position="14"/>
        <end position="38"/>
    </location>
</feature>
<organism evidence="2 3">
    <name type="scientific">Symbiodinium necroappetens</name>
    <dbReference type="NCBI Taxonomy" id="1628268"/>
    <lineage>
        <taxon>Eukaryota</taxon>
        <taxon>Sar</taxon>
        <taxon>Alveolata</taxon>
        <taxon>Dinophyceae</taxon>
        <taxon>Suessiales</taxon>
        <taxon>Symbiodiniaceae</taxon>
        <taxon>Symbiodinium</taxon>
    </lineage>
</organism>
<feature type="compositionally biased region" description="Acidic residues" evidence="1">
    <location>
        <begin position="39"/>
        <end position="54"/>
    </location>
</feature>
<feature type="region of interest" description="Disordered" evidence="1">
    <location>
        <begin position="79"/>
        <end position="98"/>
    </location>
</feature>
<dbReference type="OrthoDB" id="437267at2759"/>
<feature type="region of interest" description="Disordered" evidence="1">
    <location>
        <begin position="138"/>
        <end position="165"/>
    </location>
</feature>
<evidence type="ECO:0000313" key="3">
    <source>
        <dbReference type="Proteomes" id="UP000601435"/>
    </source>
</evidence>
<protein>
    <submittedName>
        <fullName evidence="2">Uncharacterized protein</fullName>
    </submittedName>
</protein>
<feature type="region of interest" description="Disordered" evidence="1">
    <location>
        <begin position="1"/>
        <end position="70"/>
    </location>
</feature>
<evidence type="ECO:0000256" key="1">
    <source>
        <dbReference type="SAM" id="MobiDB-lite"/>
    </source>
</evidence>
<reference evidence="2" key="1">
    <citation type="submission" date="2021-02" db="EMBL/GenBank/DDBJ databases">
        <authorList>
            <person name="Dougan E. K."/>
            <person name="Rhodes N."/>
            <person name="Thang M."/>
            <person name="Chan C."/>
        </authorList>
    </citation>
    <scope>NUCLEOTIDE SEQUENCE</scope>
</reference>
<gene>
    <name evidence="2" type="ORF">SNEC2469_LOCUS31939</name>
</gene>
<keyword evidence="3" id="KW-1185">Reference proteome</keyword>
<evidence type="ECO:0000313" key="2">
    <source>
        <dbReference type="EMBL" id="CAE7923973.1"/>
    </source>
</evidence>
<dbReference type="Proteomes" id="UP000601435">
    <property type="component" value="Unassembled WGS sequence"/>
</dbReference>
<name>A0A813BWG4_9DINO</name>
<accession>A0A813BWG4</accession>
<feature type="non-terminal residue" evidence="2">
    <location>
        <position position="1"/>
    </location>
</feature>
<proteinExistence type="predicted"/>
<sequence length="165" mass="19399">EEKKEEPVIAEQTEEPKAEDPKEAEKEDDKLEEEKEEKGEEGEEGYENIEEAGENEGQSISVSPVRKEEKAMWREWYDVDETTEMPEASYDQTQPDEIDDATWQRMTLAERRTALERQGRQFLGQSERQAYEEYVRQSQREAEQVQQTPEIMSHMSTRVPRILPS</sequence>